<dbReference type="GeneID" id="20248070"/>
<dbReference type="OrthoDB" id="6163227at2759"/>
<gene>
    <name evidence="2" type="ORF">LOTGIDRAFT_229635</name>
</gene>
<feature type="compositionally biased region" description="Basic and acidic residues" evidence="1">
    <location>
        <begin position="1267"/>
        <end position="1279"/>
    </location>
</feature>
<name>V4B6J0_LOTGI</name>
<dbReference type="EMBL" id="KB203566">
    <property type="protein sequence ID" value="ESO84164.1"/>
    <property type="molecule type" value="Genomic_DNA"/>
</dbReference>
<feature type="region of interest" description="Disordered" evidence="1">
    <location>
        <begin position="691"/>
        <end position="715"/>
    </location>
</feature>
<sequence>MTSNGSQDVKLSTNIIESVKETVQAGTAKLLIDPDGTVRLEANSNFPTPGTHDKQKLFAACTDDGQTNVYYSPSGNPSEVYLLKPTAKSAGKQLRLTTRDSKNIKASTAEDQPYESDQDKSNPIVMSVIGQDTVAQKPSSLSSSQSLSKGGPSTATLSPPSVCSIATSTSSSPVNSPVDDSDFPIDLPVSFETDVKNSGVNSDIDELDSLLPDIGSTIAAHLQNKDSQQNTVSRKENIVKTLLTQKTPVTMPHTATANNASVKIPMSYKNIATKPVPITNSNGQLLLFTTSIGQNQCIYLSENEKLAPVVPDIAKSIPTIDTNSSAQPMANAFSLLQSSFKQTRTTAPFKPLNAVSLLHGPVQQKTLPRILNVSNHPQTKPVSSSKQTSVPIIVMPKSMPATSSYMAKNITQKHVPVKVLPKAAQAVPNTNVTQVNSENVSGLKFVSSNTSDNFKQFLPRKINPESIMKIGKTTASQCLEQAVAKTSGSTSITSVVACPKVSNEELVVCENVNNHNNIDGDNIKKTEDTSCNIRIDSVFSLSEPSQSEENTKKDGKRKRKNANKDKKFKFVTEVKEYKCKPMYVVLERLALSKDTVHVHDDTLSKTKCTNYCRKRTLNCLCDIDLLDCKNPVLSSTATYMKRRRIEITPSSPELALELSDSDLKSRCADDWTLVEEVPKETSTIANKVHKPSIQNTDHSSYASPSEAARSRNFKSGNKPKMALKAVTMLPAKVTTPDSKVHSTQQAFEGALKNAVASKNVLNNSVETKPLLQNMPTLIKIPLTISSTKPSNSLIVTGTASSSTTTTTIPSVISSTTPSLSKVSPTPAHTQAKEKVLNGKFYLVTIDGKMVLIPTDKSVNNKAFVLQQAADGTTGLIPACLSYSKTTPTAPINTTASPIVTSVSSSKSVMNIRSIAPRTNSSLTLASNTNTSAKIIPTGPGVPKTIQSPIQSITAAIVSKPQPVSIVPNAKLAATDTMTKSPVIQATIACPSNTGTPSPTVDPAKKRKKTLAERYPLPPGVIIKQEPRTTGYGDEPKDQGVESANPSPLPVTSNRRLVQSVLTPSVVPRLTSTSTLLTLPTTTVNSRSLLRNTTPIQGIGSFNRSIPVPATNLRTLNIPQPNTQSTKPRPPINIIQYFPVSKSASHHVQAPPRISPVMKNNTITFTKLPNTNAFQAVTTKIHNSSIPSKTLVNAKERPIPVLFSREPRVDNKLVENNSRPGSPGPPDLGEPQIILPPKVGQQVSNDSDTDSDTEGASNSFPLFTSPVVEKRLVEPKAKTPQELRIEKLKKQLREQERALEEMRKKKALECPIDIDDD</sequence>
<reference evidence="2 3" key="1">
    <citation type="journal article" date="2013" name="Nature">
        <title>Insights into bilaterian evolution from three spiralian genomes.</title>
        <authorList>
            <person name="Simakov O."/>
            <person name="Marletaz F."/>
            <person name="Cho S.J."/>
            <person name="Edsinger-Gonzales E."/>
            <person name="Havlak P."/>
            <person name="Hellsten U."/>
            <person name="Kuo D.H."/>
            <person name="Larsson T."/>
            <person name="Lv J."/>
            <person name="Arendt D."/>
            <person name="Savage R."/>
            <person name="Osoegawa K."/>
            <person name="de Jong P."/>
            <person name="Grimwood J."/>
            <person name="Chapman J.A."/>
            <person name="Shapiro H."/>
            <person name="Aerts A."/>
            <person name="Otillar R.P."/>
            <person name="Terry A.Y."/>
            <person name="Boore J.L."/>
            <person name="Grigoriev I.V."/>
            <person name="Lindberg D.R."/>
            <person name="Seaver E.C."/>
            <person name="Weisblat D.A."/>
            <person name="Putnam N.H."/>
            <person name="Rokhsar D.S."/>
        </authorList>
    </citation>
    <scope>NUCLEOTIDE SEQUENCE [LARGE SCALE GENOMIC DNA]</scope>
</reference>
<feature type="region of interest" description="Disordered" evidence="1">
    <location>
        <begin position="1209"/>
        <end position="1279"/>
    </location>
</feature>
<proteinExistence type="predicted"/>
<feature type="region of interest" description="Disordered" evidence="1">
    <location>
        <begin position="99"/>
        <end position="181"/>
    </location>
</feature>
<keyword evidence="3" id="KW-1185">Reference proteome</keyword>
<dbReference type="KEGG" id="lgi:LOTGIDRAFT_229635"/>
<accession>V4B6J0</accession>
<feature type="region of interest" description="Disordered" evidence="1">
    <location>
        <begin position="1021"/>
        <end position="1054"/>
    </location>
</feature>
<dbReference type="CTD" id="20248070"/>
<feature type="region of interest" description="Disordered" evidence="1">
    <location>
        <begin position="542"/>
        <end position="562"/>
    </location>
</feature>
<organism evidence="2 3">
    <name type="scientific">Lottia gigantea</name>
    <name type="common">Giant owl limpet</name>
    <dbReference type="NCBI Taxonomy" id="225164"/>
    <lineage>
        <taxon>Eukaryota</taxon>
        <taxon>Metazoa</taxon>
        <taxon>Spiralia</taxon>
        <taxon>Lophotrochozoa</taxon>
        <taxon>Mollusca</taxon>
        <taxon>Gastropoda</taxon>
        <taxon>Patellogastropoda</taxon>
        <taxon>Lottioidea</taxon>
        <taxon>Lottiidae</taxon>
        <taxon>Lottia</taxon>
    </lineage>
</organism>
<dbReference type="HOGENOM" id="CLU_260275_0_0_1"/>
<dbReference type="RefSeq" id="XP_009065286.1">
    <property type="nucleotide sequence ID" value="XM_009067038.1"/>
</dbReference>
<dbReference type="Proteomes" id="UP000030746">
    <property type="component" value="Unassembled WGS sequence"/>
</dbReference>
<evidence type="ECO:0000256" key="1">
    <source>
        <dbReference type="SAM" id="MobiDB-lite"/>
    </source>
</evidence>
<protein>
    <submittedName>
        <fullName evidence="2">Uncharacterized protein</fullName>
    </submittedName>
</protein>
<feature type="compositionally biased region" description="Polar residues" evidence="1">
    <location>
        <begin position="1041"/>
        <end position="1054"/>
    </location>
</feature>
<evidence type="ECO:0000313" key="2">
    <source>
        <dbReference type="EMBL" id="ESO84164.1"/>
    </source>
</evidence>
<feature type="compositionally biased region" description="Polar residues" evidence="1">
    <location>
        <begin position="692"/>
        <end position="703"/>
    </location>
</feature>
<dbReference type="OMA" id="NTEHTSC"/>
<feature type="compositionally biased region" description="Low complexity" evidence="1">
    <location>
        <begin position="160"/>
        <end position="178"/>
    </location>
</feature>
<evidence type="ECO:0000313" key="3">
    <source>
        <dbReference type="Proteomes" id="UP000030746"/>
    </source>
</evidence>
<feature type="compositionally biased region" description="Low complexity" evidence="1">
    <location>
        <begin position="136"/>
        <end position="153"/>
    </location>
</feature>